<dbReference type="HAMAP" id="MF_01506">
    <property type="entry name" value="Tlp"/>
    <property type="match status" value="1"/>
</dbReference>
<feature type="region of interest" description="Disordered" evidence="2">
    <location>
        <begin position="36"/>
        <end position="75"/>
    </location>
</feature>
<dbReference type="RefSeq" id="WP_090040163.1">
    <property type="nucleotide sequence ID" value="NZ_FOKI01000009.1"/>
</dbReference>
<dbReference type="OrthoDB" id="1799076at2"/>
<name>A0A1I0XPE0_9CLOT</name>
<sequence>MKHNQDDRRDNVDKIQDNISNTIQNIHLAEEMIEKTDDEKNREELIEKNERREEALNSMRKEIKEEAIDKKNEYR</sequence>
<dbReference type="Proteomes" id="UP000198619">
    <property type="component" value="Unassembled WGS sequence"/>
</dbReference>
<dbReference type="InterPro" id="IPR017524">
    <property type="entry name" value="SASP_thioredoxin-like"/>
</dbReference>
<dbReference type="Pfam" id="PF19824">
    <property type="entry name" value="Tlp"/>
    <property type="match status" value="1"/>
</dbReference>
<evidence type="ECO:0000313" key="4">
    <source>
        <dbReference type="Proteomes" id="UP000198619"/>
    </source>
</evidence>
<dbReference type="STRING" id="84698.SAMN04488528_100911"/>
<protein>
    <recommendedName>
        <fullName evidence="1">Protein Tlp homolog</fullName>
    </recommendedName>
</protein>
<evidence type="ECO:0000256" key="1">
    <source>
        <dbReference type="HAMAP-Rule" id="MF_01506"/>
    </source>
</evidence>
<keyword evidence="4" id="KW-1185">Reference proteome</keyword>
<dbReference type="AlphaFoldDB" id="A0A1I0XPE0"/>
<reference evidence="3 4" key="1">
    <citation type="submission" date="2016-10" db="EMBL/GenBank/DDBJ databases">
        <authorList>
            <person name="de Groot N.N."/>
        </authorList>
    </citation>
    <scope>NUCLEOTIDE SEQUENCE [LARGE SCALE GENOMIC DNA]</scope>
    <source>
        <strain evidence="3 4">DSM 12271</strain>
    </source>
</reference>
<evidence type="ECO:0000256" key="2">
    <source>
        <dbReference type="SAM" id="MobiDB-lite"/>
    </source>
</evidence>
<dbReference type="EMBL" id="FOKI01000009">
    <property type="protein sequence ID" value="SFB02150.1"/>
    <property type="molecule type" value="Genomic_DNA"/>
</dbReference>
<gene>
    <name evidence="1" type="primary">tlp</name>
    <name evidence="3" type="ORF">SAMN04488528_100911</name>
</gene>
<evidence type="ECO:0000313" key="3">
    <source>
        <dbReference type="EMBL" id="SFB02150.1"/>
    </source>
</evidence>
<organism evidence="3 4">
    <name type="scientific">Clostridium frigidicarnis</name>
    <dbReference type="NCBI Taxonomy" id="84698"/>
    <lineage>
        <taxon>Bacteria</taxon>
        <taxon>Bacillati</taxon>
        <taxon>Bacillota</taxon>
        <taxon>Clostridia</taxon>
        <taxon>Eubacteriales</taxon>
        <taxon>Clostridiaceae</taxon>
        <taxon>Clostridium</taxon>
    </lineage>
</organism>
<comment type="similarity">
    <text evidence="1">Belongs to the Tlp family.</text>
</comment>
<proteinExistence type="inferred from homology"/>
<dbReference type="NCBIfam" id="TIGR03090">
    <property type="entry name" value="SASP_tlp"/>
    <property type="match status" value="1"/>
</dbReference>
<accession>A0A1I0XPE0</accession>